<evidence type="ECO:0000256" key="4">
    <source>
        <dbReference type="ARBA" id="ARBA00022833"/>
    </source>
</evidence>
<dbReference type="PIRSF" id="PIRSF006157">
    <property type="entry name" value="Doxgns_DODA"/>
    <property type="match status" value="1"/>
</dbReference>
<keyword evidence="8" id="KW-1185">Reference proteome</keyword>
<comment type="similarity">
    <text evidence="2">Belongs to the DODA-type extradiol aromatic ring-opening dioxygenase family.</text>
</comment>
<feature type="domain" description="Extradiol ring-cleavage dioxygenase class III enzyme subunit B" evidence="6">
    <location>
        <begin position="35"/>
        <end position="199"/>
    </location>
</feature>
<organism evidence="7 8">
    <name type="scientific">Marinomonas fungiae</name>
    <dbReference type="NCBI Taxonomy" id="1137284"/>
    <lineage>
        <taxon>Bacteria</taxon>
        <taxon>Pseudomonadati</taxon>
        <taxon>Pseudomonadota</taxon>
        <taxon>Gammaproteobacteria</taxon>
        <taxon>Oceanospirillales</taxon>
        <taxon>Oceanospirillaceae</taxon>
        <taxon>Marinomonas</taxon>
    </lineage>
</organism>
<dbReference type="Proteomes" id="UP000182769">
    <property type="component" value="Unassembled WGS sequence"/>
</dbReference>
<dbReference type="InterPro" id="IPR014436">
    <property type="entry name" value="Extradiol_dOase_DODA"/>
</dbReference>
<dbReference type="InterPro" id="IPR004183">
    <property type="entry name" value="Xdiol_dOase_suB"/>
</dbReference>
<gene>
    <name evidence="7" type="ORF">Ga0061065_11146</name>
</gene>
<proteinExistence type="inferred from homology"/>
<dbReference type="PANTHER" id="PTHR30096:SF0">
    <property type="entry name" value="4,5-DOPA DIOXYGENASE EXTRADIOL-LIKE PROTEIN"/>
    <property type="match status" value="1"/>
</dbReference>
<accession>A0A0K6IQS7</accession>
<evidence type="ECO:0000256" key="5">
    <source>
        <dbReference type="ARBA" id="ARBA00023002"/>
    </source>
</evidence>
<evidence type="ECO:0000256" key="2">
    <source>
        <dbReference type="ARBA" id="ARBA00007581"/>
    </source>
</evidence>
<comment type="cofactor">
    <cofactor evidence="1">
        <name>Zn(2+)</name>
        <dbReference type="ChEBI" id="CHEBI:29105"/>
    </cofactor>
</comment>
<reference evidence="8" key="1">
    <citation type="submission" date="2015-08" db="EMBL/GenBank/DDBJ databases">
        <authorList>
            <person name="Varghese N."/>
        </authorList>
    </citation>
    <scope>NUCLEOTIDE SEQUENCE [LARGE SCALE GENOMIC DNA]</scope>
    <source>
        <strain evidence="8">JCM 18476</strain>
    </source>
</reference>
<keyword evidence="4" id="KW-0862">Zinc</keyword>
<keyword evidence="5" id="KW-0560">Oxidoreductase</keyword>
<dbReference type="OrthoDB" id="9790889at2"/>
<evidence type="ECO:0000259" key="6">
    <source>
        <dbReference type="Pfam" id="PF02900"/>
    </source>
</evidence>
<protein>
    <submittedName>
        <fullName evidence="7">Aromatic ring-opening dioxygenase, catalytic subunit, LigB family</fullName>
    </submittedName>
</protein>
<evidence type="ECO:0000256" key="3">
    <source>
        <dbReference type="ARBA" id="ARBA00022723"/>
    </source>
</evidence>
<dbReference type="Gene3D" id="3.40.830.10">
    <property type="entry name" value="LigB-like"/>
    <property type="match status" value="1"/>
</dbReference>
<evidence type="ECO:0000313" key="8">
    <source>
        <dbReference type="Proteomes" id="UP000182769"/>
    </source>
</evidence>
<dbReference type="CDD" id="cd07363">
    <property type="entry name" value="45_DOPA_Dioxygenase"/>
    <property type="match status" value="1"/>
</dbReference>
<dbReference type="STRING" id="1137284.GCA_001418205_02986"/>
<dbReference type="EMBL" id="CYHG01000011">
    <property type="protein sequence ID" value="CUB05456.1"/>
    <property type="molecule type" value="Genomic_DNA"/>
</dbReference>
<dbReference type="AlphaFoldDB" id="A0A0K6IQS7"/>
<evidence type="ECO:0000313" key="7">
    <source>
        <dbReference type="EMBL" id="CUB05456.1"/>
    </source>
</evidence>
<dbReference type="GO" id="GO:0016702">
    <property type="term" value="F:oxidoreductase activity, acting on single donors with incorporation of molecular oxygen, incorporation of two atoms of oxygen"/>
    <property type="evidence" value="ECO:0007669"/>
    <property type="project" value="UniProtKB-ARBA"/>
</dbReference>
<dbReference type="Pfam" id="PF02900">
    <property type="entry name" value="LigB"/>
    <property type="match status" value="1"/>
</dbReference>
<dbReference type="GO" id="GO:0008198">
    <property type="term" value="F:ferrous iron binding"/>
    <property type="evidence" value="ECO:0007669"/>
    <property type="project" value="InterPro"/>
</dbReference>
<keyword evidence="3" id="KW-0479">Metal-binding</keyword>
<evidence type="ECO:0000256" key="1">
    <source>
        <dbReference type="ARBA" id="ARBA00001947"/>
    </source>
</evidence>
<dbReference type="PANTHER" id="PTHR30096">
    <property type="entry name" value="4,5-DOPA DIOXYGENASE EXTRADIOL-LIKE PROTEIN"/>
    <property type="match status" value="1"/>
</dbReference>
<name>A0A0K6IQS7_9GAMM</name>
<dbReference type="GO" id="GO:0008270">
    <property type="term" value="F:zinc ion binding"/>
    <property type="evidence" value="ECO:0007669"/>
    <property type="project" value="InterPro"/>
</dbReference>
<dbReference type="RefSeq" id="WP_055464032.1">
    <property type="nucleotide sequence ID" value="NZ_CYHG01000011.1"/>
</dbReference>
<keyword evidence="7" id="KW-0223">Dioxygenase</keyword>
<dbReference type="SUPFAM" id="SSF53213">
    <property type="entry name" value="LigB-like"/>
    <property type="match status" value="1"/>
</dbReference>
<sequence length="262" mass="29139">MSKVAFVSHGGGPMPVLGDPSHVQLVATVKDLTQLLPKQPSVIVMISAHWETTGFEITAGATPDLIYDYYGFPEASYQLQYPAPGAPQLARDIAAKMEAQGTHIRLNESRGFDHGMFIPLMLMYPDANIPVLQISLASSLNPVQHWEFGERLAKVLPENAVVIGSGFSFHNMRTFFAPKTVQINHDVHVFQKWLDDTVTRSDVSMADAKARWAKWSSVEGGRFCHPREEHLIPLIVCHAVAQKQGQSIPFTALDVEARHFIW</sequence>